<dbReference type="Proteomes" id="UP000012317">
    <property type="component" value="Unassembled WGS sequence"/>
</dbReference>
<organism evidence="1 2">
    <name type="scientific">Psychroflexus gondwanensis ACAM 44</name>
    <dbReference type="NCBI Taxonomy" id="1189619"/>
    <lineage>
        <taxon>Bacteria</taxon>
        <taxon>Pseudomonadati</taxon>
        <taxon>Bacteroidota</taxon>
        <taxon>Flavobacteriia</taxon>
        <taxon>Flavobacteriales</taxon>
        <taxon>Flavobacteriaceae</taxon>
        <taxon>Psychroflexus</taxon>
    </lineage>
</organism>
<evidence type="ECO:0000313" key="1">
    <source>
        <dbReference type="EMBL" id="EMY81116.1"/>
    </source>
</evidence>
<sequence length="95" mass="10116">RIFNIFLVLCIAAFSISCDTDPILSEANVVSFEETSKSLAIDVGSSVKGFTLTLSGLNIPAMVIIIGGSQEGLVNFTINYNDKLSTILIILSGIF</sequence>
<accession>N1WLE2</accession>
<comment type="caution">
    <text evidence="1">The sequence shown here is derived from an EMBL/GenBank/DDBJ whole genome shotgun (WGS) entry which is preliminary data.</text>
</comment>
<proteinExistence type="predicted"/>
<dbReference type="EMBL" id="APLF01000007">
    <property type="protein sequence ID" value="EMY81116.1"/>
    <property type="molecule type" value="Genomic_DNA"/>
</dbReference>
<evidence type="ECO:0000313" key="2">
    <source>
        <dbReference type="Proteomes" id="UP000012317"/>
    </source>
</evidence>
<reference evidence="1 2" key="1">
    <citation type="journal article" date="2014" name="Genome Biol. Evol.">
        <title>Extensive gene acquisition in the extremely psychrophilic bacterial species Psychroflexus torquis and the link to sea-ice ecosystem specialism.</title>
        <authorList>
            <person name="Feng S."/>
            <person name="Powell S.M."/>
            <person name="Wilson R."/>
            <person name="Bowman J.P."/>
        </authorList>
    </citation>
    <scope>NUCLEOTIDE SEQUENCE [LARGE SCALE GENOMIC DNA]</scope>
    <source>
        <strain evidence="1 2">ACAM 44</strain>
    </source>
</reference>
<dbReference type="AlphaFoldDB" id="N1WLE2"/>
<dbReference type="RefSeq" id="WP_003439461.1">
    <property type="nucleotide sequence ID" value="NZ_APLF01000007.1"/>
</dbReference>
<protein>
    <submittedName>
        <fullName evidence="1">Uncharacterized protein</fullName>
    </submittedName>
</protein>
<feature type="non-terminal residue" evidence="1">
    <location>
        <position position="1"/>
    </location>
</feature>
<name>N1WLE2_9FLAO</name>
<gene>
    <name evidence="1" type="ORF">pgond44_07755</name>
</gene>
<keyword evidence="2" id="KW-1185">Reference proteome</keyword>